<gene>
    <name evidence="2" type="ORF">A2Z67_03995</name>
</gene>
<reference evidence="2 3" key="1">
    <citation type="journal article" date="2016" name="Nat. Commun.">
        <title>Thousands of microbial genomes shed light on interconnected biogeochemical processes in an aquifer system.</title>
        <authorList>
            <person name="Anantharaman K."/>
            <person name="Brown C.T."/>
            <person name="Hug L.A."/>
            <person name="Sharon I."/>
            <person name="Castelle C.J."/>
            <person name="Probst A.J."/>
            <person name="Thomas B.C."/>
            <person name="Singh A."/>
            <person name="Wilkins M.J."/>
            <person name="Karaoz U."/>
            <person name="Brodie E.L."/>
            <person name="Williams K.H."/>
            <person name="Hubbard S.S."/>
            <person name="Banfield J.F."/>
        </authorList>
    </citation>
    <scope>NUCLEOTIDE SEQUENCE [LARGE SCALE GENOMIC DNA]</scope>
</reference>
<name>A0A1F7X2M8_9BACT</name>
<dbReference type="AlphaFoldDB" id="A0A1F7X2M8"/>
<organism evidence="2 3">
    <name type="scientific">Candidatus Woesebacteria bacterium RBG_13_36_22</name>
    <dbReference type="NCBI Taxonomy" id="1802478"/>
    <lineage>
        <taxon>Bacteria</taxon>
        <taxon>Candidatus Woeseibacteriota</taxon>
    </lineage>
</organism>
<protein>
    <submittedName>
        <fullName evidence="2">Uncharacterized protein</fullName>
    </submittedName>
</protein>
<accession>A0A1F7X2M8</accession>
<feature type="region of interest" description="Disordered" evidence="1">
    <location>
        <begin position="227"/>
        <end position="286"/>
    </location>
</feature>
<evidence type="ECO:0000313" key="2">
    <source>
        <dbReference type="EMBL" id="OGM09336.1"/>
    </source>
</evidence>
<proteinExistence type="predicted"/>
<dbReference type="Proteomes" id="UP000176939">
    <property type="component" value="Unassembled WGS sequence"/>
</dbReference>
<evidence type="ECO:0000256" key="1">
    <source>
        <dbReference type="SAM" id="MobiDB-lite"/>
    </source>
</evidence>
<evidence type="ECO:0000313" key="3">
    <source>
        <dbReference type="Proteomes" id="UP000176939"/>
    </source>
</evidence>
<comment type="caution">
    <text evidence="2">The sequence shown here is derived from an EMBL/GenBank/DDBJ whole genome shotgun (WGS) entry which is preliminary data.</text>
</comment>
<feature type="compositionally biased region" description="Acidic residues" evidence="1">
    <location>
        <begin position="260"/>
        <end position="286"/>
    </location>
</feature>
<feature type="compositionally biased region" description="Polar residues" evidence="1">
    <location>
        <begin position="227"/>
        <end position="237"/>
    </location>
</feature>
<dbReference type="EMBL" id="MGFQ01000023">
    <property type="protein sequence ID" value="OGM09336.1"/>
    <property type="molecule type" value="Genomic_DNA"/>
</dbReference>
<sequence>MKKKVKYYKKIEIPIKIIERIKKDSNLREHIKKTVLLSLIGILILSQIPILSAFEAHIINVTAKICNYSQTRTMGFWKNHEEVYDPWLLPLYLGDEYINSKVDVDLVFDNANARDMIDMLKGQLLAMKFNIAYFGIGGYYVEADNMTIDEIVALADNMLSLPGNYTRQEMEHIKTLLDSLNSLHYISYCSGVSPVIPEDIVSFNSVESESLLLEPMNEIIEIIETATPSDSEGPGQSEQEHGNPDKPEKPEKPEKPKESEELEEPVPEPEPEPEPLPESLPEEIIE</sequence>
<feature type="compositionally biased region" description="Basic and acidic residues" evidence="1">
    <location>
        <begin position="238"/>
        <end position="259"/>
    </location>
</feature>